<reference evidence="2" key="1">
    <citation type="submission" date="2017-10" db="EMBL/GenBank/DDBJ databases">
        <title>Draft genome sequence of the planktic cyanobacteria Tychonema bourrellyi isolated from alpine lentic freshwater.</title>
        <authorList>
            <person name="Tett A."/>
            <person name="Armanini F."/>
            <person name="Asnicar F."/>
            <person name="Boscaini A."/>
            <person name="Pasolli E."/>
            <person name="Zolfo M."/>
            <person name="Donati C."/>
            <person name="Salmaso N."/>
            <person name="Segata N."/>
        </authorList>
    </citation>
    <scope>NUCLEOTIDE SEQUENCE</scope>
    <source>
        <strain evidence="2">FEM_GT703</strain>
    </source>
</reference>
<keyword evidence="3" id="KW-1185">Reference proteome</keyword>
<organism evidence="2 3">
    <name type="scientific">Tychonema bourrellyi FEM_GT703</name>
    <dbReference type="NCBI Taxonomy" id="2040638"/>
    <lineage>
        <taxon>Bacteria</taxon>
        <taxon>Bacillati</taxon>
        <taxon>Cyanobacteriota</taxon>
        <taxon>Cyanophyceae</taxon>
        <taxon>Oscillatoriophycideae</taxon>
        <taxon>Oscillatoriales</taxon>
        <taxon>Microcoleaceae</taxon>
        <taxon>Tychonema</taxon>
    </lineage>
</organism>
<keyword evidence="1" id="KW-0812">Transmembrane</keyword>
<dbReference type="EMBL" id="NXIB02000161">
    <property type="protein sequence ID" value="PHX53704.1"/>
    <property type="molecule type" value="Genomic_DNA"/>
</dbReference>
<feature type="transmembrane region" description="Helical" evidence="1">
    <location>
        <begin position="46"/>
        <end position="63"/>
    </location>
</feature>
<evidence type="ECO:0000313" key="2">
    <source>
        <dbReference type="EMBL" id="PHX53704.1"/>
    </source>
</evidence>
<gene>
    <name evidence="2" type="ORF">CP500_020095</name>
</gene>
<keyword evidence="1" id="KW-0472">Membrane</keyword>
<name>A0A2G4EW07_9CYAN</name>
<feature type="transmembrane region" description="Helical" evidence="1">
    <location>
        <begin position="75"/>
        <end position="92"/>
    </location>
</feature>
<comment type="caution">
    <text evidence="2">The sequence shown here is derived from an EMBL/GenBank/DDBJ whole genome shotgun (WGS) entry which is preliminary data.</text>
</comment>
<feature type="transmembrane region" description="Helical" evidence="1">
    <location>
        <begin position="21"/>
        <end position="40"/>
    </location>
</feature>
<accession>A0A2G4EW07</accession>
<protein>
    <submittedName>
        <fullName evidence="2">Uncharacterized protein</fullName>
    </submittedName>
</protein>
<dbReference type="RefSeq" id="WP_096831052.1">
    <property type="nucleotide sequence ID" value="NZ_NXIB02000161.1"/>
</dbReference>
<evidence type="ECO:0000256" key="1">
    <source>
        <dbReference type="SAM" id="Phobius"/>
    </source>
</evidence>
<dbReference type="OrthoDB" id="468026at2"/>
<dbReference type="AlphaFoldDB" id="A0A2G4EW07"/>
<keyword evidence="1" id="KW-1133">Transmembrane helix</keyword>
<proteinExistence type="predicted"/>
<dbReference type="Proteomes" id="UP000226442">
    <property type="component" value="Unassembled WGS sequence"/>
</dbReference>
<sequence length="96" mass="11121">MRPWQNWLDTLILSTQHNPPRFVELVMLTLAMILLGLWTFTGKWPYLALSLSYIIGSSFSILVRESLGPRPQFQLTHLTALLLLIISFYSFAELIR</sequence>
<evidence type="ECO:0000313" key="3">
    <source>
        <dbReference type="Proteomes" id="UP000226442"/>
    </source>
</evidence>